<dbReference type="GO" id="GO:0003746">
    <property type="term" value="F:translation elongation factor activity"/>
    <property type="evidence" value="ECO:0007669"/>
    <property type="project" value="InterPro"/>
</dbReference>
<dbReference type="Pfam" id="PF09107">
    <property type="entry name" value="WHD_3rd_SelB"/>
    <property type="match status" value="1"/>
</dbReference>
<dbReference type="EMBL" id="JABDJR010000310">
    <property type="protein sequence ID" value="NNF06662.1"/>
    <property type="molecule type" value="Genomic_DNA"/>
</dbReference>
<name>A0A7Y2E9A1_UNCEI</name>
<dbReference type="InterPro" id="IPR036388">
    <property type="entry name" value="WH-like_DNA-bd_sf"/>
</dbReference>
<dbReference type="InterPro" id="IPR015191">
    <property type="entry name" value="SelB_WHD4"/>
</dbReference>
<reference evidence="2 3" key="1">
    <citation type="submission" date="2020-03" db="EMBL/GenBank/DDBJ databases">
        <title>Metabolic flexibility allows generalist bacteria to become dominant in a frequently disturbed ecosystem.</title>
        <authorList>
            <person name="Chen Y.-J."/>
            <person name="Leung P.M."/>
            <person name="Bay S.K."/>
            <person name="Hugenholtz P."/>
            <person name="Kessler A.J."/>
            <person name="Shelley G."/>
            <person name="Waite D.W."/>
            <person name="Cook P.L."/>
            <person name="Greening C."/>
        </authorList>
    </citation>
    <scope>NUCLEOTIDE SEQUENCE [LARGE SCALE GENOMIC DNA]</scope>
    <source>
        <strain evidence="2">SS_bin_28</strain>
    </source>
</reference>
<dbReference type="Gene3D" id="1.10.10.10">
    <property type="entry name" value="Winged helix-like DNA-binding domain superfamily/Winged helix DNA-binding domain"/>
    <property type="match status" value="1"/>
</dbReference>
<dbReference type="Proteomes" id="UP000547674">
    <property type="component" value="Unassembled WGS sequence"/>
</dbReference>
<feature type="domain" description="Elongation factor SelB fourth winged-helix" evidence="1">
    <location>
        <begin position="1"/>
        <end position="36"/>
    </location>
</feature>
<evidence type="ECO:0000313" key="3">
    <source>
        <dbReference type="Proteomes" id="UP000547674"/>
    </source>
</evidence>
<gene>
    <name evidence="2" type="ORF">HKN21_07870</name>
</gene>
<organism evidence="2 3">
    <name type="scientific">Eiseniibacteriota bacterium</name>
    <dbReference type="NCBI Taxonomy" id="2212470"/>
    <lineage>
        <taxon>Bacteria</taxon>
        <taxon>Candidatus Eiseniibacteriota</taxon>
    </lineage>
</organism>
<dbReference type="GO" id="GO:0005737">
    <property type="term" value="C:cytoplasm"/>
    <property type="evidence" value="ECO:0007669"/>
    <property type="project" value="InterPro"/>
</dbReference>
<evidence type="ECO:0000313" key="2">
    <source>
        <dbReference type="EMBL" id="NNF06662.1"/>
    </source>
</evidence>
<comment type="caution">
    <text evidence="2">The sequence shown here is derived from an EMBL/GenBank/DDBJ whole genome shotgun (WGS) entry which is preliminary data.</text>
</comment>
<proteinExistence type="predicted"/>
<evidence type="ECO:0000259" key="1">
    <source>
        <dbReference type="Pfam" id="PF09107"/>
    </source>
</evidence>
<dbReference type="SUPFAM" id="SSF46785">
    <property type="entry name" value="Winged helix' DNA-binding domain"/>
    <property type="match status" value="1"/>
</dbReference>
<protein>
    <recommendedName>
        <fullName evidence="1">Elongation factor SelB fourth winged-helix domain-containing protein</fullName>
    </recommendedName>
</protein>
<dbReference type="GO" id="GO:0001514">
    <property type="term" value="P:selenocysteine incorporation"/>
    <property type="evidence" value="ECO:0007669"/>
    <property type="project" value="InterPro"/>
</dbReference>
<accession>A0A7Y2E9A1</accession>
<dbReference type="AlphaFoldDB" id="A0A7Y2E9A1"/>
<sequence length="42" mass="4735">MADLREAFAMSRKYLVPVLEHFDKQGVTRRTGDGRVAGKQLS</sequence>
<dbReference type="GO" id="GO:0005525">
    <property type="term" value="F:GTP binding"/>
    <property type="evidence" value="ECO:0007669"/>
    <property type="project" value="InterPro"/>
</dbReference>
<dbReference type="InterPro" id="IPR036390">
    <property type="entry name" value="WH_DNA-bd_sf"/>
</dbReference>
<dbReference type="GO" id="GO:0003723">
    <property type="term" value="F:RNA binding"/>
    <property type="evidence" value="ECO:0007669"/>
    <property type="project" value="InterPro"/>
</dbReference>